<accession>D3VKE4</accession>
<dbReference type="Proteomes" id="UP000008075">
    <property type="component" value="Chromosome"/>
</dbReference>
<keyword evidence="2" id="KW-1185">Reference proteome</keyword>
<dbReference type="EMBL" id="FN667742">
    <property type="protein sequence ID" value="CBJ88896.1"/>
    <property type="molecule type" value="Genomic_DNA"/>
</dbReference>
<gene>
    <name evidence="1" type="ordered locus">XNC1_0825</name>
</gene>
<proteinExistence type="predicted"/>
<name>D3VKE4_XENNA</name>
<dbReference type="KEGG" id="xne:XNC1_0825"/>
<evidence type="ECO:0000313" key="1">
    <source>
        <dbReference type="EMBL" id="CBJ88896.1"/>
    </source>
</evidence>
<organism evidence="1 2">
    <name type="scientific">Xenorhabdus nematophila (strain ATCC 19061 / DSM 3370 / CCUG 14189 / LMG 1036 / NCIMB 9965 / AN6)</name>
    <dbReference type="NCBI Taxonomy" id="406817"/>
    <lineage>
        <taxon>Bacteria</taxon>
        <taxon>Pseudomonadati</taxon>
        <taxon>Pseudomonadota</taxon>
        <taxon>Gammaproteobacteria</taxon>
        <taxon>Enterobacterales</taxon>
        <taxon>Morganellaceae</taxon>
        <taxon>Xenorhabdus</taxon>
    </lineage>
</organism>
<reference evidence="1 2" key="1">
    <citation type="journal article" date="2011" name="PLoS ONE">
        <title>The entomopathogenic bacterial endosymbionts xenorhabdus and photorhabdus: convergent lifestyles from divergent genomes.</title>
        <authorList>
            <person name="Chaston J.M."/>
            <person name="Suen G."/>
            <person name="Tucker S.L."/>
            <person name="Andersen A.W."/>
            <person name="Bhasin A."/>
            <person name="Bode E."/>
            <person name="Bode H.B."/>
            <person name="Brachmann A.O."/>
            <person name="Cowles C.E."/>
            <person name="Cowles K.N."/>
            <person name="Darby C."/>
            <person name="de Leon L."/>
            <person name="Drace K."/>
            <person name="Du Z."/>
            <person name="Givaudan A."/>
            <person name="Herbert Tran E.E."/>
            <person name="Jewell K.A."/>
            <person name="Knack J.J."/>
            <person name="Krasomil-Osterfeld K.C."/>
            <person name="Kukor R."/>
            <person name="Lanois A."/>
            <person name="Latreille P."/>
            <person name="Leimgruber N.K."/>
            <person name="Lipke C.M."/>
            <person name="Liu R."/>
            <person name="Lu X."/>
            <person name="Martens E.C."/>
            <person name="Marri P.R."/>
            <person name="Medigue C."/>
            <person name="Menard M.L."/>
            <person name="Miller N.M."/>
            <person name="Morales-Soto N."/>
            <person name="Norton S."/>
            <person name="Ogier J.C."/>
            <person name="Orchard S.S."/>
            <person name="Park D."/>
            <person name="Park Y."/>
            <person name="Qurollo B.A."/>
            <person name="Sugar D.R."/>
            <person name="Richards G.R."/>
            <person name="Rouy Z."/>
            <person name="Slominski B."/>
            <person name="Slominski K."/>
            <person name="Snyder H."/>
            <person name="Tjaden B.C."/>
            <person name="van der Hoeven R."/>
            <person name="Welch R.D."/>
            <person name="Wheeler C."/>
            <person name="Xiang B."/>
            <person name="Barbazuk B."/>
            <person name="Gaudriault S."/>
            <person name="Goodner B."/>
            <person name="Slater S.C."/>
            <person name="Forst S."/>
            <person name="Goldman B.S."/>
            <person name="Goodrich-Blair H."/>
        </authorList>
    </citation>
    <scope>NUCLEOTIDE SEQUENCE [LARGE SCALE GENOMIC DNA]</scope>
    <source>
        <strain evidence="2">ATCC 19061 / DSM 3370 / CCUG 14189 / LMG 1036 / NCIMB 9965 / AN6</strain>
    </source>
</reference>
<dbReference type="HOGENOM" id="CLU_3224059_0_0_6"/>
<evidence type="ECO:0000313" key="2">
    <source>
        <dbReference type="Proteomes" id="UP000008075"/>
    </source>
</evidence>
<sequence length="44" mass="5369">MEYIYHVNSLKKRAEENPELRYKYRESLKSPNTKNKVNFALTHQ</sequence>
<dbReference type="AlphaFoldDB" id="D3VKE4"/>
<protein>
    <submittedName>
        <fullName evidence="1">Uncharacterized protein</fullName>
    </submittedName>
</protein>